<dbReference type="Proteomes" id="UP000829494">
    <property type="component" value="Chromosome"/>
</dbReference>
<dbReference type="PIRSF" id="PIRSF036625">
    <property type="entry name" value="GAF_ANTAR"/>
    <property type="match status" value="1"/>
</dbReference>
<dbReference type="SUPFAM" id="SSF55781">
    <property type="entry name" value="GAF domain-like"/>
    <property type="match status" value="1"/>
</dbReference>
<evidence type="ECO:0000313" key="7">
    <source>
        <dbReference type="Proteomes" id="UP000829494"/>
    </source>
</evidence>
<dbReference type="SUPFAM" id="SSF52172">
    <property type="entry name" value="CheY-like"/>
    <property type="match status" value="1"/>
</dbReference>
<dbReference type="SMART" id="SM01012">
    <property type="entry name" value="ANTAR"/>
    <property type="match status" value="1"/>
</dbReference>
<reference evidence="6 7" key="1">
    <citation type="submission" date="2022-03" db="EMBL/GenBank/DDBJ databases">
        <title>Complete genome of Streptomyces rimosus ssp. rimosus R7 (=ATCC 10970).</title>
        <authorList>
            <person name="Beganovic S."/>
            <person name="Ruckert C."/>
            <person name="Busche T."/>
            <person name="Kalinowski J."/>
            <person name="Wittmann C."/>
        </authorList>
    </citation>
    <scope>NUCLEOTIDE SEQUENCE [LARGE SCALE GENOMIC DNA]</scope>
    <source>
        <strain evidence="6 7">R7</strain>
    </source>
</reference>
<dbReference type="InterPro" id="IPR011006">
    <property type="entry name" value="CheY-like_superfamily"/>
</dbReference>
<dbReference type="InterPro" id="IPR036388">
    <property type="entry name" value="WH-like_DNA-bd_sf"/>
</dbReference>
<keyword evidence="7" id="KW-1185">Reference proteome</keyword>
<keyword evidence="2" id="KW-0418">Kinase</keyword>
<dbReference type="RefSeq" id="WP_003986751.1">
    <property type="nucleotide sequence ID" value="NZ_CP043497.1"/>
</dbReference>
<keyword evidence="1" id="KW-0808">Transferase</keyword>
<evidence type="ECO:0000313" key="6">
    <source>
        <dbReference type="EMBL" id="UNZ03092.1"/>
    </source>
</evidence>
<feature type="domain" description="ANTAR" evidence="5">
    <location>
        <begin position="169"/>
        <end position="230"/>
    </location>
</feature>
<evidence type="ECO:0000256" key="4">
    <source>
        <dbReference type="ARBA" id="ARBA00023163"/>
    </source>
</evidence>
<proteinExistence type="predicted"/>
<dbReference type="Gene3D" id="3.30.450.40">
    <property type="match status" value="1"/>
</dbReference>
<evidence type="ECO:0000259" key="5">
    <source>
        <dbReference type="PROSITE" id="PS50921"/>
    </source>
</evidence>
<name>A0ABY3YZ23_STRRM</name>
<dbReference type="EMBL" id="CP094298">
    <property type="protein sequence ID" value="UNZ03092.1"/>
    <property type="molecule type" value="Genomic_DNA"/>
</dbReference>
<evidence type="ECO:0000256" key="1">
    <source>
        <dbReference type="ARBA" id="ARBA00022679"/>
    </source>
</evidence>
<accession>A0ABY3YZ23</accession>
<evidence type="ECO:0000256" key="2">
    <source>
        <dbReference type="ARBA" id="ARBA00022777"/>
    </source>
</evidence>
<sequence length="247" mass="26902">MAREEHLATARADLPGEAFGDFDTTELLRRLSAHCAGLAGADAAAMLLADAQDRLYVAAASADTARLLDPAGPDGIRSPYAECHRSGVARTDIALTDPRTAARWPRFTARARERGYLTAHVVPMRLPSRPVGVVVLFCSGTAPLGEQGEAFARSLADLLAVTVAQQRSLERSHVERTQLQSALSSRIVIEQAKGVLAERWGTSVDEAFESLRSYARAHRRRLPDLARQVVDGTLDSGLVEEYFLNRR</sequence>
<dbReference type="Pfam" id="PF13185">
    <property type="entry name" value="GAF_2"/>
    <property type="match status" value="1"/>
</dbReference>
<evidence type="ECO:0000256" key="3">
    <source>
        <dbReference type="ARBA" id="ARBA00023015"/>
    </source>
</evidence>
<dbReference type="GeneID" id="66857813"/>
<organism evidence="6 7">
    <name type="scientific">Streptomyces rimosus subsp. rimosus</name>
    <dbReference type="NCBI Taxonomy" id="132474"/>
    <lineage>
        <taxon>Bacteria</taxon>
        <taxon>Bacillati</taxon>
        <taxon>Actinomycetota</taxon>
        <taxon>Actinomycetes</taxon>
        <taxon>Kitasatosporales</taxon>
        <taxon>Streptomycetaceae</taxon>
        <taxon>Streptomyces</taxon>
    </lineage>
</organism>
<dbReference type="InterPro" id="IPR005561">
    <property type="entry name" value="ANTAR"/>
</dbReference>
<dbReference type="Gene3D" id="1.10.10.10">
    <property type="entry name" value="Winged helix-like DNA-binding domain superfamily/Winged helix DNA-binding domain"/>
    <property type="match status" value="1"/>
</dbReference>
<gene>
    <name evidence="6" type="ORF">SRIMR7_13130</name>
</gene>
<dbReference type="InterPro" id="IPR029016">
    <property type="entry name" value="GAF-like_dom_sf"/>
</dbReference>
<dbReference type="PROSITE" id="PS50921">
    <property type="entry name" value="ANTAR"/>
    <property type="match status" value="1"/>
</dbReference>
<dbReference type="InterPro" id="IPR003018">
    <property type="entry name" value="GAF"/>
</dbReference>
<keyword evidence="4" id="KW-0804">Transcription</keyword>
<dbReference type="Pfam" id="PF03861">
    <property type="entry name" value="ANTAR"/>
    <property type="match status" value="1"/>
</dbReference>
<keyword evidence="3" id="KW-0805">Transcription regulation</keyword>
<dbReference type="InterPro" id="IPR012074">
    <property type="entry name" value="GAF_ANTAR"/>
</dbReference>
<dbReference type="SMART" id="SM00065">
    <property type="entry name" value="GAF"/>
    <property type="match status" value="1"/>
</dbReference>
<protein>
    <submittedName>
        <fullName evidence="6">ANTAR domain protein</fullName>
    </submittedName>
</protein>